<reference evidence="9 10" key="1">
    <citation type="journal article" date="2016" name="Nat. Commun.">
        <title>Thousands of microbial genomes shed light on interconnected biogeochemical processes in an aquifer system.</title>
        <authorList>
            <person name="Anantharaman K."/>
            <person name="Brown C.T."/>
            <person name="Hug L.A."/>
            <person name="Sharon I."/>
            <person name="Castelle C.J."/>
            <person name="Probst A.J."/>
            <person name="Thomas B.C."/>
            <person name="Singh A."/>
            <person name="Wilkins M.J."/>
            <person name="Karaoz U."/>
            <person name="Brodie E.L."/>
            <person name="Williams K.H."/>
            <person name="Hubbard S.S."/>
            <person name="Banfield J.F."/>
        </authorList>
    </citation>
    <scope>NUCLEOTIDE SEQUENCE [LARGE SCALE GENOMIC DNA]</scope>
</reference>
<dbReference type="InterPro" id="IPR058240">
    <property type="entry name" value="rSAM_sf"/>
</dbReference>
<dbReference type="SUPFAM" id="SSF102114">
    <property type="entry name" value="Radical SAM enzymes"/>
    <property type="match status" value="1"/>
</dbReference>
<keyword evidence="3" id="KW-0949">S-adenosyl-L-methionine</keyword>
<evidence type="ECO:0000256" key="4">
    <source>
        <dbReference type="ARBA" id="ARBA00022723"/>
    </source>
</evidence>
<dbReference type="InterPro" id="IPR013785">
    <property type="entry name" value="Aldolase_TIM"/>
</dbReference>
<evidence type="ECO:0000256" key="3">
    <source>
        <dbReference type="ARBA" id="ARBA00022691"/>
    </source>
</evidence>
<evidence type="ECO:0000256" key="6">
    <source>
        <dbReference type="ARBA" id="ARBA00023004"/>
    </source>
</evidence>
<dbReference type="SFLD" id="SFLDG01067">
    <property type="entry name" value="SPASM/twitch_domain_containing"/>
    <property type="match status" value="1"/>
</dbReference>
<accession>A0A1F7SNW1</accession>
<comment type="caution">
    <text evidence="9">The sequence shown here is derived from an EMBL/GenBank/DDBJ whole genome shotgun (WGS) entry which is preliminary data.</text>
</comment>
<sequence>MKTHELIDIGSSVLKAHLLKRSYPLNVVLTVTTRCNFRCQYCKIWARNEKDMSLDEIISLINELSINGTKRLSFYGGEPLLREDIGEIIDYGKKKGLFLTINTNGFLLEQNLDKIRKIDIITLSFDGSPEIHDSQKYKGAYENLMRAIKVSRKEKIQVWTTTTLTKNNIDQIDFILNKSRELDFFTNFQLVHHPPAASGDANWLIPSAEEYRKAILKLIENKRLNKTRIINSLEYFKALYNWPDYHKPCYPSKENNFTKNVKCWAGKLFCHIDSNGDLYACHQHLKKIKTYNILDGGFLKAFKNIQKIDCEICLAGDYLEYNLLFSLHLGAVYNTLRWRLNL</sequence>
<dbReference type="GO" id="GO:0016491">
    <property type="term" value="F:oxidoreductase activity"/>
    <property type="evidence" value="ECO:0007669"/>
    <property type="project" value="UniProtKB-KW"/>
</dbReference>
<keyword evidence="7" id="KW-0411">Iron-sulfur</keyword>
<organism evidence="9 10">
    <name type="scientific">Candidatus Schekmanbacteria bacterium RIFCSPLOWO2_12_FULL_38_15</name>
    <dbReference type="NCBI Taxonomy" id="1817883"/>
    <lineage>
        <taxon>Bacteria</taxon>
        <taxon>Candidatus Schekmaniibacteriota</taxon>
    </lineage>
</organism>
<gene>
    <name evidence="9" type="ORF">A3G31_02235</name>
</gene>
<dbReference type="InterPro" id="IPR050377">
    <property type="entry name" value="Radical_SAM_PqqE_MftC-like"/>
</dbReference>
<dbReference type="Pfam" id="PF04055">
    <property type="entry name" value="Radical_SAM"/>
    <property type="match status" value="1"/>
</dbReference>
<keyword evidence="4" id="KW-0479">Metal-binding</keyword>
<dbReference type="EMBL" id="MGDI01000005">
    <property type="protein sequence ID" value="OGL54918.1"/>
    <property type="molecule type" value="Genomic_DNA"/>
</dbReference>
<dbReference type="PROSITE" id="PS01305">
    <property type="entry name" value="MOAA_NIFB_PQQE"/>
    <property type="match status" value="1"/>
</dbReference>
<evidence type="ECO:0000256" key="7">
    <source>
        <dbReference type="ARBA" id="ARBA00023014"/>
    </source>
</evidence>
<dbReference type="SFLD" id="SFLDS00029">
    <property type="entry name" value="Radical_SAM"/>
    <property type="match status" value="1"/>
</dbReference>
<feature type="domain" description="Radical SAM core" evidence="8">
    <location>
        <begin position="21"/>
        <end position="231"/>
    </location>
</feature>
<evidence type="ECO:0000313" key="10">
    <source>
        <dbReference type="Proteomes" id="UP000178082"/>
    </source>
</evidence>
<dbReference type="PIRSF" id="PIRSF037420">
    <property type="entry name" value="PQQ_syn_pqqE"/>
    <property type="match status" value="1"/>
</dbReference>
<dbReference type="InterPro" id="IPR007197">
    <property type="entry name" value="rSAM"/>
</dbReference>
<dbReference type="GO" id="GO:0046872">
    <property type="term" value="F:metal ion binding"/>
    <property type="evidence" value="ECO:0007669"/>
    <property type="project" value="UniProtKB-KW"/>
</dbReference>
<dbReference type="GO" id="GO:0051539">
    <property type="term" value="F:4 iron, 4 sulfur cluster binding"/>
    <property type="evidence" value="ECO:0007669"/>
    <property type="project" value="UniProtKB-KW"/>
</dbReference>
<dbReference type="InterPro" id="IPR017200">
    <property type="entry name" value="PqqE-like"/>
</dbReference>
<keyword evidence="5" id="KW-0560">Oxidoreductase</keyword>
<comment type="cofactor">
    <cofactor evidence="1">
        <name>[4Fe-4S] cluster</name>
        <dbReference type="ChEBI" id="CHEBI:49883"/>
    </cofactor>
</comment>
<evidence type="ECO:0000259" key="8">
    <source>
        <dbReference type="PROSITE" id="PS51918"/>
    </source>
</evidence>
<dbReference type="Proteomes" id="UP000178082">
    <property type="component" value="Unassembled WGS sequence"/>
</dbReference>
<dbReference type="Gene3D" id="3.20.20.70">
    <property type="entry name" value="Aldolase class I"/>
    <property type="match status" value="1"/>
</dbReference>
<dbReference type="PROSITE" id="PS51918">
    <property type="entry name" value="RADICAL_SAM"/>
    <property type="match status" value="1"/>
</dbReference>
<dbReference type="PANTHER" id="PTHR11228:SF7">
    <property type="entry name" value="PQQA PEPTIDE CYCLASE"/>
    <property type="match status" value="1"/>
</dbReference>
<dbReference type="AlphaFoldDB" id="A0A1F7SNW1"/>
<evidence type="ECO:0000256" key="2">
    <source>
        <dbReference type="ARBA" id="ARBA00022485"/>
    </source>
</evidence>
<name>A0A1F7SNW1_9BACT</name>
<dbReference type="PANTHER" id="PTHR11228">
    <property type="entry name" value="RADICAL SAM DOMAIN PROTEIN"/>
    <property type="match status" value="1"/>
</dbReference>
<keyword evidence="2" id="KW-0004">4Fe-4S</keyword>
<keyword evidence="6" id="KW-0408">Iron</keyword>
<dbReference type="InterPro" id="IPR000385">
    <property type="entry name" value="MoaA_NifB_PqqE_Fe-S-bd_CS"/>
</dbReference>
<proteinExistence type="predicted"/>
<evidence type="ECO:0000256" key="1">
    <source>
        <dbReference type="ARBA" id="ARBA00001966"/>
    </source>
</evidence>
<protein>
    <recommendedName>
        <fullName evidence="8">Radical SAM core domain-containing protein</fullName>
    </recommendedName>
</protein>
<dbReference type="CDD" id="cd01335">
    <property type="entry name" value="Radical_SAM"/>
    <property type="match status" value="1"/>
</dbReference>
<dbReference type="STRING" id="1817883.A3G31_02235"/>
<evidence type="ECO:0000313" key="9">
    <source>
        <dbReference type="EMBL" id="OGL54918.1"/>
    </source>
</evidence>
<evidence type="ECO:0000256" key="5">
    <source>
        <dbReference type="ARBA" id="ARBA00023002"/>
    </source>
</evidence>